<organism evidence="2 3">
    <name type="scientific">Paenibacillus thiaminolyticus</name>
    <name type="common">Bacillus thiaminolyticus</name>
    <dbReference type="NCBI Taxonomy" id="49283"/>
    <lineage>
        <taxon>Bacteria</taxon>
        <taxon>Bacillati</taxon>
        <taxon>Bacillota</taxon>
        <taxon>Bacilli</taxon>
        <taxon>Bacillales</taxon>
        <taxon>Paenibacillaceae</taxon>
        <taxon>Paenibacillus</taxon>
    </lineage>
</organism>
<reference evidence="1 4" key="2">
    <citation type="submission" date="2022-05" db="EMBL/GenBank/DDBJ databases">
        <title>Genome Sequencing of Bee-Associated Microbes.</title>
        <authorList>
            <person name="Dunlap C."/>
        </authorList>
    </citation>
    <scope>NUCLEOTIDE SEQUENCE [LARGE SCALE GENOMIC DNA]</scope>
    <source>
        <strain evidence="1 4">NRRL B-14613</strain>
    </source>
</reference>
<dbReference type="AlphaFoldDB" id="A0AAP9DRM2"/>
<dbReference type="InterPro" id="IPR049739">
    <property type="entry name" value="YraL-like"/>
</dbReference>
<evidence type="ECO:0000313" key="1">
    <source>
        <dbReference type="EMBL" id="MCY9607196.1"/>
    </source>
</evidence>
<dbReference type="EMBL" id="JAMDMM010000018">
    <property type="protein sequence ID" value="MCY9607196.1"/>
    <property type="molecule type" value="Genomic_DNA"/>
</dbReference>
<dbReference type="InterPro" id="IPR009057">
    <property type="entry name" value="Homeodomain-like_sf"/>
</dbReference>
<dbReference type="EMBL" id="CP041405">
    <property type="protein sequence ID" value="QDM42573.1"/>
    <property type="molecule type" value="Genomic_DNA"/>
</dbReference>
<dbReference type="PANTHER" id="PTHR37812:SF1">
    <property type="entry name" value="MU-LIKE PROPHAGE FLUMU PROTEIN C"/>
    <property type="match status" value="1"/>
</dbReference>
<evidence type="ECO:0000313" key="3">
    <source>
        <dbReference type="Proteomes" id="UP000315377"/>
    </source>
</evidence>
<keyword evidence="4" id="KW-1185">Reference proteome</keyword>
<dbReference type="PANTHER" id="PTHR37812">
    <property type="entry name" value="MU-LIKE PROPHAGE FLUMU PROTEIN C"/>
    <property type="match status" value="1"/>
</dbReference>
<dbReference type="Proteomes" id="UP001209276">
    <property type="component" value="Unassembled WGS sequence"/>
</dbReference>
<gene>
    <name evidence="2" type="ORF">FLT43_02915</name>
    <name evidence="1" type="ORF">M5W83_08550</name>
</gene>
<protein>
    <submittedName>
        <fullName evidence="1">CD3324 family protein</fullName>
    </submittedName>
</protein>
<name>A0AAP9DRM2_PANTH</name>
<dbReference type="RefSeq" id="WP_087440521.1">
    <property type="nucleotide sequence ID" value="NZ_CABMNB010000006.1"/>
</dbReference>
<dbReference type="SUPFAM" id="SSF46689">
    <property type="entry name" value="Homeodomain-like"/>
    <property type="match status" value="1"/>
</dbReference>
<evidence type="ECO:0000313" key="2">
    <source>
        <dbReference type="EMBL" id="QDM42573.1"/>
    </source>
</evidence>
<evidence type="ECO:0000313" key="4">
    <source>
        <dbReference type="Proteomes" id="UP001209276"/>
    </source>
</evidence>
<dbReference type="Proteomes" id="UP000315377">
    <property type="component" value="Chromosome"/>
</dbReference>
<reference evidence="2 3" key="1">
    <citation type="submission" date="2019-07" db="EMBL/GenBank/DDBJ databases">
        <title>Paenibacillus thiaminolyticus NRRL B-4156.</title>
        <authorList>
            <person name="Hehnly C."/>
            <person name="Zhang L."/>
        </authorList>
    </citation>
    <scope>NUCLEOTIDE SEQUENCE [LARGE SCALE GENOMIC DNA]</scope>
    <source>
        <strain evidence="2 3">NRRL B-4156</strain>
    </source>
</reference>
<sequence length="90" mass="10382">MKYVNANDILPEALIAEIQKYAQGTLLYIPNQRGVRKKWGEKSGYRSYLARRNEAMKKHFSEGATIEELSTYYSLSCESIKKIVYSKKSP</sequence>
<dbReference type="NCBIfam" id="NF040785">
    <property type="entry name" value="CD3324_fam"/>
    <property type="match status" value="1"/>
</dbReference>
<dbReference type="GeneID" id="76994932"/>
<proteinExistence type="predicted"/>
<accession>A0AAP9DRM2</accession>
<dbReference type="InterPro" id="IPR052411">
    <property type="entry name" value="c-mor_Regulatory_Protein"/>
</dbReference>